<reference evidence="2" key="1">
    <citation type="submission" date="2019-08" db="EMBL/GenBank/DDBJ databases">
        <authorList>
            <person name="Kucharzyk K."/>
            <person name="Murdoch R.W."/>
            <person name="Higgins S."/>
            <person name="Loffler F."/>
        </authorList>
    </citation>
    <scope>NUCLEOTIDE SEQUENCE</scope>
</reference>
<gene>
    <name evidence="2" type="ORF">SDC9_181136</name>
</gene>
<dbReference type="SUPFAM" id="SSF53850">
    <property type="entry name" value="Periplasmic binding protein-like II"/>
    <property type="match status" value="1"/>
</dbReference>
<evidence type="ECO:0000313" key="2">
    <source>
        <dbReference type="EMBL" id="MPN33646.1"/>
    </source>
</evidence>
<proteinExistence type="predicted"/>
<dbReference type="AlphaFoldDB" id="A0A645H589"/>
<organism evidence="2">
    <name type="scientific">bioreactor metagenome</name>
    <dbReference type="NCBI Taxonomy" id="1076179"/>
    <lineage>
        <taxon>unclassified sequences</taxon>
        <taxon>metagenomes</taxon>
        <taxon>ecological metagenomes</taxon>
    </lineage>
</organism>
<accession>A0A645H589</accession>
<dbReference type="Gene3D" id="3.40.190.10">
    <property type="entry name" value="Periplasmic binding protein-like II"/>
    <property type="match status" value="1"/>
</dbReference>
<dbReference type="Pfam" id="PF09084">
    <property type="entry name" value="NMT1"/>
    <property type="match status" value="1"/>
</dbReference>
<name>A0A645H589_9ZZZZ</name>
<evidence type="ECO:0000259" key="1">
    <source>
        <dbReference type="Pfam" id="PF09084"/>
    </source>
</evidence>
<dbReference type="EMBL" id="VSSQ01086244">
    <property type="protein sequence ID" value="MPN33646.1"/>
    <property type="molecule type" value="Genomic_DNA"/>
</dbReference>
<sequence>MDKMAEKNNITYSVVNIPSIPARFEAILADKISGVVFTEPQATQLKEKGAKVLASSKEYNIKAGAVIFDENTIKNNAEGVKAFYRAYNKAVELINTESVETYGSYLNKYTFSDTIKNYLGSGAKYEKAGAIPKETFEDVLKWTKTKNTVKNDYKYEDIGNFNFIK</sequence>
<dbReference type="InterPro" id="IPR015168">
    <property type="entry name" value="SsuA/THI5"/>
</dbReference>
<feature type="domain" description="SsuA/THI5-like" evidence="1">
    <location>
        <begin position="2"/>
        <end position="94"/>
    </location>
</feature>
<comment type="caution">
    <text evidence="2">The sequence shown here is derived from an EMBL/GenBank/DDBJ whole genome shotgun (WGS) entry which is preliminary data.</text>
</comment>
<protein>
    <recommendedName>
        <fullName evidence="1">SsuA/THI5-like domain-containing protein</fullName>
    </recommendedName>
</protein>